<evidence type="ECO:0000313" key="3">
    <source>
        <dbReference type="EMBL" id="NFF86512.1"/>
    </source>
</evidence>
<gene>
    <name evidence="2" type="ORF">EXM65_01590</name>
    <name evidence="3" type="ORF">FC774_01125</name>
    <name evidence="4" type="ORF">FDB51_13065</name>
</gene>
<dbReference type="InterPro" id="IPR011991">
    <property type="entry name" value="ArsR-like_HTH"/>
</dbReference>
<evidence type="ECO:0000313" key="4">
    <source>
        <dbReference type="EMBL" id="NFN36039.1"/>
    </source>
</evidence>
<dbReference type="Proteomes" id="UP000476820">
    <property type="component" value="Unassembled WGS sequence"/>
</dbReference>
<dbReference type="InterPro" id="IPR033913">
    <property type="entry name" value="MTH1175_dom"/>
</dbReference>
<dbReference type="SUPFAM" id="SSF53146">
    <property type="entry name" value="Nitrogenase accessory factor-like"/>
    <property type="match status" value="1"/>
</dbReference>
<evidence type="ECO:0000313" key="6">
    <source>
        <dbReference type="Proteomes" id="UP000473681"/>
    </source>
</evidence>
<dbReference type="OrthoDB" id="9807451at2"/>
<dbReference type="CDD" id="cd00851">
    <property type="entry name" value="MTH1175"/>
    <property type="match status" value="1"/>
</dbReference>
<dbReference type="Pfam" id="PF02579">
    <property type="entry name" value="Nitro_FeMo-Co"/>
    <property type="match status" value="1"/>
</dbReference>
<sequence>MNNFINLFKAIADETRVNILILLSKKNMCAKGIAKHLEISEAAVSQHIKILKESQLIIGYKIGYYIIYDLNEERINDAIKFLNLITNSDNISISLNYKDKNYKVGSLMCLSNCKNKKCSKTELVKEELTMKVCFPVKSNEGVNSAPYNHFGTAPLFIICDTETNEVKALNNGDLGHEHGKCQPIKALSGEIVDAVIVGGIGRGAITKLNSMGIKVFKAIEGNVNENLEAYKKGELTEFPTNHTCSHDGCGH</sequence>
<reference evidence="2 5" key="1">
    <citation type="submission" date="2019-02" db="EMBL/GenBank/DDBJ databases">
        <title>Genome sequencing of Clostridium botulinum clinical isolates.</title>
        <authorList>
            <person name="Brunt J."/>
            <person name="Van Vliet A.H.M."/>
            <person name="Stringer S.C."/>
            <person name="Grant K.A."/>
            <person name="Carter A.C."/>
            <person name="Peck M.W."/>
        </authorList>
    </citation>
    <scope>NUCLEOTIDE SEQUENCE [LARGE SCALE GENOMIC DNA]</scope>
    <source>
        <strain evidence="2 5">H113700579</strain>
    </source>
</reference>
<evidence type="ECO:0000313" key="5">
    <source>
        <dbReference type="Proteomes" id="UP000472355"/>
    </source>
</evidence>
<evidence type="ECO:0000259" key="1">
    <source>
        <dbReference type="PROSITE" id="PS50987"/>
    </source>
</evidence>
<proteinExistence type="predicted"/>
<dbReference type="PANTHER" id="PTHR42983:SF1">
    <property type="entry name" value="IRON-MOLYBDENUM PROTEIN"/>
    <property type="match status" value="1"/>
</dbReference>
<dbReference type="InterPro" id="IPR001845">
    <property type="entry name" value="HTH_ArsR_DNA-bd_dom"/>
</dbReference>
<dbReference type="EMBL" id="SGKU01000002">
    <property type="protein sequence ID" value="NFA41298.1"/>
    <property type="molecule type" value="Genomic_DNA"/>
</dbReference>
<reference evidence="6 7" key="2">
    <citation type="submission" date="2019-04" db="EMBL/GenBank/DDBJ databases">
        <title>Genome sequencing of Clostridium botulinum Groups I-IV and Clostridium butyricum.</title>
        <authorList>
            <person name="Brunt J."/>
            <person name="Van Vliet A.H.M."/>
            <person name="Stringer S.C."/>
            <person name="Carter A.T."/>
            <person name="Peck M.W."/>
        </authorList>
    </citation>
    <scope>NUCLEOTIDE SEQUENCE [LARGE SCALE GENOMIC DNA]</scope>
    <source>
        <strain evidence="3 7">1605</strain>
        <strain evidence="4 6">CB-K-33E</strain>
    </source>
</reference>
<dbReference type="CDD" id="cd00090">
    <property type="entry name" value="HTH_ARSR"/>
    <property type="match status" value="1"/>
</dbReference>
<dbReference type="Gene3D" id="3.30.420.130">
    <property type="entry name" value="Dinitrogenase iron-molybdenum cofactor biosynthesis domain"/>
    <property type="match status" value="1"/>
</dbReference>
<dbReference type="EMBL" id="SWVK01000018">
    <property type="protein sequence ID" value="NFN36039.1"/>
    <property type="molecule type" value="Genomic_DNA"/>
</dbReference>
<comment type="caution">
    <text evidence="3">The sequence shown here is derived from an EMBL/GenBank/DDBJ whole genome shotgun (WGS) entry which is preliminary data.</text>
</comment>
<dbReference type="InterPro" id="IPR036388">
    <property type="entry name" value="WH-like_DNA-bd_sf"/>
</dbReference>
<feature type="domain" description="HTH arsR-type" evidence="1">
    <location>
        <begin position="1"/>
        <end position="90"/>
    </location>
</feature>
<dbReference type="Proteomes" id="UP000473681">
    <property type="component" value="Unassembled WGS sequence"/>
</dbReference>
<dbReference type="SUPFAM" id="SSF46785">
    <property type="entry name" value="Winged helix' DNA-binding domain"/>
    <property type="match status" value="1"/>
</dbReference>
<evidence type="ECO:0000313" key="7">
    <source>
        <dbReference type="Proteomes" id="UP000476820"/>
    </source>
</evidence>
<dbReference type="GO" id="GO:0003700">
    <property type="term" value="F:DNA-binding transcription factor activity"/>
    <property type="evidence" value="ECO:0007669"/>
    <property type="project" value="InterPro"/>
</dbReference>
<dbReference type="PROSITE" id="PS50987">
    <property type="entry name" value="HTH_ARSR_2"/>
    <property type="match status" value="1"/>
</dbReference>
<dbReference type="InterPro" id="IPR036390">
    <property type="entry name" value="WH_DNA-bd_sf"/>
</dbReference>
<dbReference type="AlphaFoldDB" id="A0A0C2SJ29"/>
<dbReference type="Pfam" id="PF01022">
    <property type="entry name" value="HTH_5"/>
    <property type="match status" value="1"/>
</dbReference>
<organism evidence="3 7">
    <name type="scientific">Clostridium botulinum</name>
    <dbReference type="NCBI Taxonomy" id="1491"/>
    <lineage>
        <taxon>Bacteria</taxon>
        <taxon>Bacillati</taxon>
        <taxon>Bacillota</taxon>
        <taxon>Clostridia</taxon>
        <taxon>Eubacteriales</taxon>
        <taxon>Clostridiaceae</taxon>
        <taxon>Clostridium</taxon>
    </lineage>
</organism>
<dbReference type="EMBL" id="SWOV01000002">
    <property type="protein sequence ID" value="NFF86512.1"/>
    <property type="molecule type" value="Genomic_DNA"/>
</dbReference>
<dbReference type="PANTHER" id="PTHR42983">
    <property type="entry name" value="DINITROGENASE IRON-MOLYBDENUM COFACTOR PROTEIN-RELATED"/>
    <property type="match status" value="1"/>
</dbReference>
<accession>A0A0C2SJ29</accession>
<dbReference type="RefSeq" id="WP_012450848.1">
    <property type="nucleotide sequence ID" value="NZ_CP010520.1"/>
</dbReference>
<evidence type="ECO:0000313" key="2">
    <source>
        <dbReference type="EMBL" id="NFA41298.1"/>
    </source>
</evidence>
<name>A0A0C2SJ29_CLOBO</name>
<dbReference type="NCBIfam" id="NF033788">
    <property type="entry name" value="HTH_metalloreg"/>
    <property type="match status" value="1"/>
</dbReference>
<dbReference type="SMART" id="SM00418">
    <property type="entry name" value="HTH_ARSR"/>
    <property type="match status" value="1"/>
</dbReference>
<dbReference type="InterPro" id="IPR036105">
    <property type="entry name" value="DiNase_FeMo-co_biosyn_sf"/>
</dbReference>
<protein>
    <submittedName>
        <fullName evidence="3">Metalloregulator ArsR/SmtB family transcription factor</fullName>
    </submittedName>
</protein>
<dbReference type="Proteomes" id="UP000472355">
    <property type="component" value="Unassembled WGS sequence"/>
</dbReference>
<dbReference type="Gene3D" id="1.10.10.10">
    <property type="entry name" value="Winged helix-like DNA-binding domain superfamily/Winged helix DNA-binding domain"/>
    <property type="match status" value="1"/>
</dbReference>
<dbReference type="InterPro" id="IPR003731">
    <property type="entry name" value="Di-Nase_FeMo-co_biosynth"/>
</dbReference>
<dbReference type="PRINTS" id="PR00778">
    <property type="entry name" value="HTHARSR"/>
</dbReference>